<feature type="transmembrane region" description="Helical" evidence="5">
    <location>
        <begin position="80"/>
        <end position="97"/>
    </location>
</feature>
<feature type="transmembrane region" description="Helical" evidence="5">
    <location>
        <begin position="331"/>
        <end position="353"/>
    </location>
</feature>
<sequence>VRTQYQMCKNMKVPILGYPRTMQLALEQGPPIFRRISRYAGGAVNVFLITYQLGICCVYIVFVATNIKQVVDHYCQEVDVRLYMLMLLLPLILINWVRNLKLLAPFSTFANIVTFVGLGIIMYYVFDGIPSPAERKLAGNIFEFPLFIGTTLFALEAVGVIIALEYNMKNPSDFGGYFGVFNRGMSIIVFLYVFVGFVGYVKYGEEAAGSITLNLPLEEKLAQSVKVMFAIAIFITYALQCYVPLEIIWNTYMKDRLEHTTNKKKVVVEYVMRTGIVIGTFLLAVAIPRLELFISLFGALCLSALGIAFPATIEMCYLWPTMNYGRYNWVLFKDIFIIICGLLGLVIGTYTSLSSIVYSFL</sequence>
<evidence type="ECO:0000313" key="7">
    <source>
        <dbReference type="EMBL" id="KAJ9585747.1"/>
    </source>
</evidence>
<feature type="transmembrane region" description="Helical" evidence="5">
    <location>
        <begin position="293"/>
        <end position="319"/>
    </location>
</feature>
<gene>
    <name evidence="7" type="ORF">L9F63_002442</name>
</gene>
<evidence type="ECO:0000259" key="6">
    <source>
        <dbReference type="Pfam" id="PF01490"/>
    </source>
</evidence>
<keyword evidence="3 5" id="KW-1133">Transmembrane helix</keyword>
<feature type="transmembrane region" description="Helical" evidence="5">
    <location>
        <begin position="266"/>
        <end position="287"/>
    </location>
</feature>
<evidence type="ECO:0000256" key="4">
    <source>
        <dbReference type="ARBA" id="ARBA00023136"/>
    </source>
</evidence>
<comment type="subcellular location">
    <subcellularLocation>
        <location evidence="1">Membrane</location>
        <topology evidence="1">Multi-pass membrane protein</topology>
    </subcellularLocation>
</comment>
<name>A0AAD8EDF9_DIPPU</name>
<dbReference type="PANTHER" id="PTHR22950">
    <property type="entry name" value="AMINO ACID TRANSPORTER"/>
    <property type="match status" value="1"/>
</dbReference>
<organism evidence="7 8">
    <name type="scientific">Diploptera punctata</name>
    <name type="common">Pacific beetle cockroach</name>
    <dbReference type="NCBI Taxonomy" id="6984"/>
    <lineage>
        <taxon>Eukaryota</taxon>
        <taxon>Metazoa</taxon>
        <taxon>Ecdysozoa</taxon>
        <taxon>Arthropoda</taxon>
        <taxon>Hexapoda</taxon>
        <taxon>Insecta</taxon>
        <taxon>Pterygota</taxon>
        <taxon>Neoptera</taxon>
        <taxon>Polyneoptera</taxon>
        <taxon>Dictyoptera</taxon>
        <taxon>Blattodea</taxon>
        <taxon>Blaberoidea</taxon>
        <taxon>Blaberidae</taxon>
        <taxon>Diplopterinae</taxon>
        <taxon>Diploptera</taxon>
    </lineage>
</organism>
<dbReference type="GO" id="GO:0005774">
    <property type="term" value="C:vacuolar membrane"/>
    <property type="evidence" value="ECO:0007669"/>
    <property type="project" value="TreeGrafter"/>
</dbReference>
<feature type="transmembrane region" description="Helical" evidence="5">
    <location>
        <begin position="109"/>
        <end position="126"/>
    </location>
</feature>
<keyword evidence="4 5" id="KW-0472">Membrane</keyword>
<feature type="non-terminal residue" evidence="7">
    <location>
        <position position="361"/>
    </location>
</feature>
<evidence type="ECO:0000256" key="2">
    <source>
        <dbReference type="ARBA" id="ARBA00022692"/>
    </source>
</evidence>
<feature type="transmembrane region" description="Helical" evidence="5">
    <location>
        <begin position="180"/>
        <end position="201"/>
    </location>
</feature>
<dbReference type="Proteomes" id="UP001233999">
    <property type="component" value="Unassembled WGS sequence"/>
</dbReference>
<dbReference type="Pfam" id="PF01490">
    <property type="entry name" value="Aa_trans"/>
    <property type="match status" value="1"/>
</dbReference>
<feature type="transmembrane region" description="Helical" evidence="5">
    <location>
        <begin position="221"/>
        <end position="245"/>
    </location>
</feature>
<feature type="transmembrane region" description="Helical" evidence="5">
    <location>
        <begin position="43"/>
        <end position="65"/>
    </location>
</feature>
<dbReference type="GO" id="GO:0015179">
    <property type="term" value="F:L-amino acid transmembrane transporter activity"/>
    <property type="evidence" value="ECO:0007669"/>
    <property type="project" value="TreeGrafter"/>
</dbReference>
<keyword evidence="2 5" id="KW-0812">Transmembrane</keyword>
<accession>A0AAD8EDF9</accession>
<reference evidence="7" key="1">
    <citation type="journal article" date="2023" name="IScience">
        <title>Live-bearing cockroach genome reveals convergent evolutionary mechanisms linked to viviparity in insects and beyond.</title>
        <authorList>
            <person name="Fouks B."/>
            <person name="Harrison M.C."/>
            <person name="Mikhailova A.A."/>
            <person name="Marchal E."/>
            <person name="English S."/>
            <person name="Carruthers M."/>
            <person name="Jennings E.C."/>
            <person name="Chiamaka E.L."/>
            <person name="Frigard R.A."/>
            <person name="Pippel M."/>
            <person name="Attardo G.M."/>
            <person name="Benoit J.B."/>
            <person name="Bornberg-Bauer E."/>
            <person name="Tobe S.S."/>
        </authorList>
    </citation>
    <scope>NUCLEOTIDE SEQUENCE</scope>
    <source>
        <strain evidence="7">Stay&amp;Tobe</strain>
    </source>
</reference>
<feature type="transmembrane region" description="Helical" evidence="5">
    <location>
        <begin position="146"/>
        <end position="168"/>
    </location>
</feature>
<evidence type="ECO:0000256" key="3">
    <source>
        <dbReference type="ARBA" id="ARBA00022989"/>
    </source>
</evidence>
<dbReference type="InterPro" id="IPR013057">
    <property type="entry name" value="AA_transpt_TM"/>
</dbReference>
<dbReference type="AlphaFoldDB" id="A0AAD8EDF9"/>
<reference evidence="7" key="2">
    <citation type="submission" date="2023-05" db="EMBL/GenBank/DDBJ databases">
        <authorList>
            <person name="Fouks B."/>
        </authorList>
    </citation>
    <scope>NUCLEOTIDE SEQUENCE</scope>
    <source>
        <strain evidence="7">Stay&amp;Tobe</strain>
        <tissue evidence="7">Testes</tissue>
    </source>
</reference>
<evidence type="ECO:0000256" key="1">
    <source>
        <dbReference type="ARBA" id="ARBA00004141"/>
    </source>
</evidence>
<evidence type="ECO:0000256" key="5">
    <source>
        <dbReference type="SAM" id="Phobius"/>
    </source>
</evidence>
<feature type="domain" description="Amino acid transporter transmembrane" evidence="6">
    <location>
        <begin position="37"/>
        <end position="352"/>
    </location>
</feature>
<dbReference type="EMBL" id="JASPKZ010007250">
    <property type="protein sequence ID" value="KAJ9585747.1"/>
    <property type="molecule type" value="Genomic_DNA"/>
</dbReference>
<proteinExistence type="predicted"/>
<keyword evidence="8" id="KW-1185">Reference proteome</keyword>
<comment type="caution">
    <text evidence="7">The sequence shown here is derived from an EMBL/GenBank/DDBJ whole genome shotgun (WGS) entry which is preliminary data.</text>
</comment>
<dbReference type="PANTHER" id="PTHR22950:SF340">
    <property type="entry name" value="AMINO ACID TRANSPORTER TRANSMEMBRANE DOMAIN-CONTAINING PROTEIN-RELATED"/>
    <property type="match status" value="1"/>
</dbReference>
<protein>
    <recommendedName>
        <fullName evidence="6">Amino acid transporter transmembrane domain-containing protein</fullName>
    </recommendedName>
</protein>
<evidence type="ECO:0000313" key="8">
    <source>
        <dbReference type="Proteomes" id="UP001233999"/>
    </source>
</evidence>